<dbReference type="PRINTS" id="PR00153">
    <property type="entry name" value="CSAPPISMRASE"/>
</dbReference>
<organism evidence="7">
    <name type="scientific">Soboliphyme baturini</name>
    <dbReference type="NCBI Taxonomy" id="241478"/>
    <lineage>
        <taxon>Eukaryota</taxon>
        <taxon>Metazoa</taxon>
        <taxon>Ecdysozoa</taxon>
        <taxon>Nematoda</taxon>
        <taxon>Enoplea</taxon>
        <taxon>Dorylaimia</taxon>
        <taxon>Dioctophymatida</taxon>
        <taxon>Dioctophymatoidea</taxon>
        <taxon>Soboliphymatidae</taxon>
        <taxon>Soboliphyme</taxon>
    </lineage>
</organism>
<accession>A0A183J6W5</accession>
<dbReference type="WBParaSite" id="SBAD_0001200001-mRNA-1">
    <property type="protein sequence ID" value="SBAD_0001200001-mRNA-1"/>
    <property type="gene ID" value="SBAD_0001200001"/>
</dbReference>
<proteinExistence type="inferred from homology"/>
<evidence type="ECO:0000256" key="1">
    <source>
        <dbReference type="ARBA" id="ARBA00007930"/>
    </source>
</evidence>
<dbReference type="InterPro" id="IPR044666">
    <property type="entry name" value="Cyclophilin_A-like"/>
</dbReference>
<dbReference type="PANTHER" id="PTHR45625">
    <property type="entry name" value="PEPTIDYL-PROLYL CIS-TRANS ISOMERASE-RELATED"/>
    <property type="match status" value="1"/>
</dbReference>
<dbReference type="InterPro" id="IPR003613">
    <property type="entry name" value="Ubox_domain"/>
</dbReference>
<dbReference type="SUPFAM" id="SSF50891">
    <property type="entry name" value="Cyclophilin-like"/>
    <property type="match status" value="1"/>
</dbReference>
<feature type="domain" description="U-box" evidence="4">
    <location>
        <begin position="1"/>
        <end position="52"/>
    </location>
</feature>
<evidence type="ECO:0000313" key="6">
    <source>
        <dbReference type="Proteomes" id="UP000270296"/>
    </source>
</evidence>
<dbReference type="Pfam" id="PF00160">
    <property type="entry name" value="Pro_isomerase"/>
    <property type="match status" value="1"/>
</dbReference>
<evidence type="ECO:0000259" key="4">
    <source>
        <dbReference type="PROSITE" id="PS51698"/>
    </source>
</evidence>
<dbReference type="PANTHER" id="PTHR45625:SF1">
    <property type="entry name" value="RING-TYPE E3 UBIQUITIN-PROTEIN LIGASE PPIL2"/>
    <property type="match status" value="1"/>
</dbReference>
<keyword evidence="6" id="KW-1185">Reference proteome</keyword>
<feature type="domain" description="PPIase cyclophilin-type" evidence="3">
    <location>
        <begin position="232"/>
        <end position="356"/>
    </location>
</feature>
<protein>
    <submittedName>
        <fullName evidence="7">PPIase cyclophilin-type domain-containing protein</fullName>
    </submittedName>
</protein>
<dbReference type="GO" id="GO:0071013">
    <property type="term" value="C:catalytic step 2 spliceosome"/>
    <property type="evidence" value="ECO:0007669"/>
    <property type="project" value="TreeGrafter"/>
</dbReference>
<dbReference type="InterPro" id="IPR029000">
    <property type="entry name" value="Cyclophilin-like_dom_sf"/>
</dbReference>
<dbReference type="InterPro" id="IPR013083">
    <property type="entry name" value="Znf_RING/FYVE/PHD"/>
</dbReference>
<dbReference type="Gene3D" id="3.30.40.10">
    <property type="entry name" value="Zinc/RING finger domain, C3HC4 (zinc finger)"/>
    <property type="match status" value="1"/>
</dbReference>
<reference evidence="5 6" key="2">
    <citation type="submission" date="2018-11" db="EMBL/GenBank/DDBJ databases">
        <authorList>
            <consortium name="Pathogen Informatics"/>
        </authorList>
    </citation>
    <scope>NUCLEOTIDE SEQUENCE [LARGE SCALE GENOMIC DNA]</scope>
</reference>
<evidence type="ECO:0000256" key="2">
    <source>
        <dbReference type="SAM" id="MobiDB-lite"/>
    </source>
</evidence>
<dbReference type="GO" id="GO:0003755">
    <property type="term" value="F:peptidyl-prolyl cis-trans isomerase activity"/>
    <property type="evidence" value="ECO:0007669"/>
    <property type="project" value="InterPro"/>
</dbReference>
<dbReference type="AlphaFoldDB" id="A0A183J6W5"/>
<sequence>MNTACHFRYILPYLRKYGKNPVTGEPLHSNSLIKLNFYKNKEGDYHCPVTYRVFTNNSHVIAIRTTGNVYSYDAVEELNLKTKHMKDLLTDDPFVKSDIITLQDPYNLEKFNISTFDHVKKKLFKLKSEEDEEPKGSETSSSRVVRSMNTETKETLLQLEKDYQAPEKKVEIKPKADRINAASYSTGMVAAGFTSTVMEPLTEHEAAIIDEDSLVYAHVKKKGYVRLVTNFGPLNLELFCNMVPRACENFIVHCKEGYYRNTHFHRLIRNFVVRIQGGDPTGTGKGGESIWQKPFVDEFRQELSHNTRGVLSMANSGPNTNTSQFFLTFRSCKQLDRKHTIFGKLVGGFETLNLIE</sequence>
<dbReference type="GO" id="GO:0000209">
    <property type="term" value="P:protein polyubiquitination"/>
    <property type="evidence" value="ECO:0007669"/>
    <property type="project" value="TreeGrafter"/>
</dbReference>
<evidence type="ECO:0000259" key="3">
    <source>
        <dbReference type="PROSITE" id="PS50072"/>
    </source>
</evidence>
<comment type="similarity">
    <text evidence="1">Belongs to the cyclophilin-type PPIase family. PPIL2 subfamily.</text>
</comment>
<evidence type="ECO:0000313" key="5">
    <source>
        <dbReference type="EMBL" id="VDP41500.1"/>
    </source>
</evidence>
<dbReference type="InterPro" id="IPR002130">
    <property type="entry name" value="Cyclophilin-type_PPIase_dom"/>
</dbReference>
<dbReference type="PROSITE" id="PS51698">
    <property type="entry name" value="U_BOX"/>
    <property type="match status" value="1"/>
</dbReference>
<dbReference type="GO" id="GO:0061630">
    <property type="term" value="F:ubiquitin protein ligase activity"/>
    <property type="evidence" value="ECO:0007669"/>
    <property type="project" value="TreeGrafter"/>
</dbReference>
<feature type="region of interest" description="Disordered" evidence="2">
    <location>
        <begin position="127"/>
        <end position="148"/>
    </location>
</feature>
<dbReference type="Gene3D" id="2.40.100.10">
    <property type="entry name" value="Cyclophilin-like"/>
    <property type="match status" value="1"/>
</dbReference>
<dbReference type="OrthoDB" id="30774at2759"/>
<feature type="compositionally biased region" description="Polar residues" evidence="2">
    <location>
        <begin position="137"/>
        <end position="148"/>
    </location>
</feature>
<evidence type="ECO:0000313" key="7">
    <source>
        <dbReference type="WBParaSite" id="SBAD_0001200001-mRNA-1"/>
    </source>
</evidence>
<dbReference type="SUPFAM" id="SSF57850">
    <property type="entry name" value="RING/U-box"/>
    <property type="match status" value="1"/>
</dbReference>
<gene>
    <name evidence="5" type="ORF">SBAD_LOCUS11613</name>
</gene>
<name>A0A183J6W5_9BILA</name>
<dbReference type="Proteomes" id="UP000270296">
    <property type="component" value="Unassembled WGS sequence"/>
</dbReference>
<dbReference type="PROSITE" id="PS50072">
    <property type="entry name" value="CSA_PPIASE_2"/>
    <property type="match status" value="1"/>
</dbReference>
<reference evidence="7" key="1">
    <citation type="submission" date="2016-06" db="UniProtKB">
        <authorList>
            <consortium name="WormBaseParasite"/>
        </authorList>
    </citation>
    <scope>IDENTIFICATION</scope>
</reference>
<dbReference type="EMBL" id="UZAM01016030">
    <property type="protein sequence ID" value="VDP41500.1"/>
    <property type="molecule type" value="Genomic_DNA"/>
</dbReference>